<protein>
    <recommendedName>
        <fullName evidence="3">3-hydroxyisobutyryl-CoA hydrolase</fullName>
        <ecNumber evidence="3">3.1.2.4</ecNumber>
    </recommendedName>
    <alternativeName>
        <fullName evidence="6">3-hydroxyisobutyryl-coenzyme A hydrolase</fullName>
    </alternativeName>
</protein>
<feature type="domain" description="Enoyl-CoA hydratase/isomerase" evidence="8">
    <location>
        <begin position="195"/>
        <end position="548"/>
    </location>
</feature>
<feature type="region of interest" description="Disordered" evidence="7">
    <location>
        <begin position="1"/>
        <end position="24"/>
    </location>
</feature>
<comment type="caution">
    <text evidence="9">The sequence shown here is derived from an EMBL/GenBank/DDBJ whole genome shotgun (WGS) entry which is preliminary data.</text>
</comment>
<dbReference type="PROSITE" id="PS00166">
    <property type="entry name" value="ENOYL_COA_HYDRATASE"/>
    <property type="match status" value="1"/>
</dbReference>
<dbReference type="Gene3D" id="3.90.226.10">
    <property type="entry name" value="2-enoyl-CoA Hydratase, Chain A, domain 1"/>
    <property type="match status" value="1"/>
</dbReference>
<reference evidence="9 10" key="1">
    <citation type="journal article" date="2014" name="BMC Genomics">
        <title>Comparative genomics of the major fungal agents of human and animal Sporotrichosis: Sporothrix schenckii and Sporothrix brasiliensis.</title>
        <authorList>
            <person name="Teixeira M.M."/>
            <person name="de Almeida L.G."/>
            <person name="Kubitschek-Barreira P."/>
            <person name="Alves F.L."/>
            <person name="Kioshima E.S."/>
            <person name="Abadio A.K."/>
            <person name="Fernandes L."/>
            <person name="Derengowski L.S."/>
            <person name="Ferreira K.S."/>
            <person name="Souza R.C."/>
            <person name="Ruiz J.C."/>
            <person name="de Andrade N.C."/>
            <person name="Paes H.C."/>
            <person name="Nicola A.M."/>
            <person name="Albuquerque P."/>
            <person name="Gerber A.L."/>
            <person name="Martins V.P."/>
            <person name="Peconick L.D."/>
            <person name="Neto A.V."/>
            <person name="Chaucanez C.B."/>
            <person name="Silva P.A."/>
            <person name="Cunha O.L."/>
            <person name="de Oliveira F.F."/>
            <person name="dos Santos T.C."/>
            <person name="Barros A.L."/>
            <person name="Soares M.A."/>
            <person name="de Oliveira L.M."/>
            <person name="Marini M.M."/>
            <person name="Villalobos-Duno H."/>
            <person name="Cunha M.M."/>
            <person name="de Hoog S."/>
            <person name="da Silveira J.F."/>
            <person name="Henrissat B."/>
            <person name="Nino-Vega G.A."/>
            <person name="Cisalpino P.S."/>
            <person name="Mora-Montes H.M."/>
            <person name="Almeida S.R."/>
            <person name="Stajich J.E."/>
            <person name="Lopes-Bezerra L.M."/>
            <person name="Vasconcelos A.T."/>
            <person name="Felipe M.S."/>
        </authorList>
    </citation>
    <scope>NUCLEOTIDE SEQUENCE [LARGE SCALE GENOMIC DNA]</scope>
    <source>
        <strain evidence="9 10">1099-18</strain>
    </source>
</reference>
<sequence length="648" mass="70862">MIRNISTSGFTLENQRREEPTSESDALYDQAAAASANCELRSANCPDGLKTEDGRRLEESRLDISSCRLVYRLPIIHRYPEPMLSRTLFRRAGPTATACRTLTTQSSISSSSSSSSSPLSSLRAAALFSRQSSLSSSSMPLRAKILAPASPPARTMATAASAPVSAATDVSDRLWKEQPGDEPEDVLFTSQYGLRTIELNRPRKYNSLNASMIRKIGPRLQEWAKSDMANIIVMKGAGDKAFCAGGDVTALAEANQRGLEGQQWSADYFALEYKLDHLIATYDKPYVAFMDGITMGGGVGLSIHAPFRIATERTVFAMPETNIGFFPDVGGSFFLPRLPGAVGTYLALTSERLTGANVFYAGLATHYLHSTSLPSLEARLAELRFHDYEPIETRLATINATIEEFTTGLPRDQPILLAGSLRNAIDRCFGHDSVNDIVAALQAEASAPLEGESASEAGAAAGEATRTWAAKTLKTLQHRSPTAVHVSLRQMRIGGRWSIAETFQREHLIASRFMRQPDFTEGVSSLLIRKDKGRPAWKPSTLDDVAASDNLTEPYFAPDRSAEDPPALRLLNARDYRERPYGELNIGLPSEAHVAALVNDGVKSQREIINQFVGQYRGKQGVKEVVTEIIERKTIKGERGEAVWLDEA</sequence>
<dbReference type="InterPro" id="IPR029045">
    <property type="entry name" value="ClpP/crotonase-like_dom_sf"/>
</dbReference>
<dbReference type="VEuPathDB" id="FungiDB:SPSK_04045"/>
<comment type="catalytic activity">
    <reaction evidence="1">
        <text>3-hydroxy-2-methylpropanoyl-CoA + H2O = 3-hydroxy-2-methylpropanoate + CoA + H(+)</text>
        <dbReference type="Rhea" id="RHEA:20888"/>
        <dbReference type="ChEBI" id="CHEBI:11805"/>
        <dbReference type="ChEBI" id="CHEBI:15377"/>
        <dbReference type="ChEBI" id="CHEBI:15378"/>
        <dbReference type="ChEBI" id="CHEBI:57287"/>
        <dbReference type="ChEBI" id="CHEBI:57340"/>
        <dbReference type="EC" id="3.1.2.4"/>
    </reaction>
</comment>
<evidence type="ECO:0000313" key="10">
    <source>
        <dbReference type="Proteomes" id="UP000033710"/>
    </source>
</evidence>
<dbReference type="GO" id="GO:0003860">
    <property type="term" value="F:3-hydroxyisobutyryl-CoA hydrolase activity"/>
    <property type="evidence" value="ECO:0007669"/>
    <property type="project" value="UniProtKB-EC"/>
</dbReference>
<dbReference type="EMBL" id="AXCR01000010">
    <property type="protein sequence ID" value="KJR82968.1"/>
    <property type="molecule type" value="Genomic_DNA"/>
</dbReference>
<dbReference type="Pfam" id="PF16113">
    <property type="entry name" value="ECH_2"/>
    <property type="match status" value="1"/>
</dbReference>
<dbReference type="RefSeq" id="XP_016585644.1">
    <property type="nucleotide sequence ID" value="XM_016730858.1"/>
</dbReference>
<dbReference type="SUPFAM" id="SSF52096">
    <property type="entry name" value="ClpP/crotonase"/>
    <property type="match status" value="1"/>
</dbReference>
<dbReference type="EC" id="3.1.2.4" evidence="3"/>
<dbReference type="NCBIfam" id="NF004127">
    <property type="entry name" value="PRK05617.1"/>
    <property type="match status" value="1"/>
</dbReference>
<comment type="subcellular location">
    <subcellularLocation>
        <location evidence="2">Mitochondrion</location>
    </subcellularLocation>
</comment>
<evidence type="ECO:0000256" key="5">
    <source>
        <dbReference type="ARBA" id="ARBA00023128"/>
    </source>
</evidence>
<dbReference type="CDD" id="cd06558">
    <property type="entry name" value="crotonase-like"/>
    <property type="match status" value="1"/>
</dbReference>
<evidence type="ECO:0000259" key="8">
    <source>
        <dbReference type="Pfam" id="PF16113"/>
    </source>
</evidence>
<evidence type="ECO:0000256" key="3">
    <source>
        <dbReference type="ARBA" id="ARBA00011915"/>
    </source>
</evidence>
<dbReference type="OrthoDB" id="1737613at2759"/>
<dbReference type="GO" id="GO:0006574">
    <property type="term" value="P:L-valine catabolic process"/>
    <property type="evidence" value="ECO:0007669"/>
    <property type="project" value="TreeGrafter"/>
</dbReference>
<dbReference type="KEGG" id="ssck:SPSK_04045"/>
<feature type="compositionally biased region" description="Polar residues" evidence="7">
    <location>
        <begin position="1"/>
        <end position="13"/>
    </location>
</feature>
<proteinExistence type="predicted"/>
<dbReference type="GO" id="GO:0005739">
    <property type="term" value="C:mitochondrion"/>
    <property type="evidence" value="ECO:0007669"/>
    <property type="project" value="UniProtKB-SubCell"/>
</dbReference>
<evidence type="ECO:0000313" key="9">
    <source>
        <dbReference type="EMBL" id="KJR82968.1"/>
    </source>
</evidence>
<dbReference type="InterPro" id="IPR018376">
    <property type="entry name" value="Enoyl-CoA_hyd/isom_CS"/>
</dbReference>
<keyword evidence="5" id="KW-0496">Mitochondrion</keyword>
<reference evidence="9 10" key="2">
    <citation type="journal article" date="2015" name="Eukaryot. Cell">
        <title>Asexual propagation of a virulent clone complex in a human and feline outbreak of sporotrichosis.</title>
        <authorList>
            <person name="Teixeira Mde M."/>
            <person name="Rodrigues A.M."/>
            <person name="Tsui C.K."/>
            <person name="de Almeida L.G."/>
            <person name="Van Diepeningen A.D."/>
            <person name="van den Ende B.G."/>
            <person name="Fernandes G.F."/>
            <person name="Kano R."/>
            <person name="Hamelin R.C."/>
            <person name="Lopes-Bezerra L.M."/>
            <person name="Vasconcelos A.T."/>
            <person name="de Hoog S."/>
            <person name="de Camargo Z.P."/>
            <person name="Felipe M.S."/>
        </authorList>
    </citation>
    <scope>NUCLEOTIDE SEQUENCE [LARGE SCALE GENOMIC DNA]</scope>
    <source>
        <strain evidence="9 10">1099-18</strain>
    </source>
</reference>
<dbReference type="GeneID" id="27666135"/>
<dbReference type="AlphaFoldDB" id="A0A0F2LZU0"/>
<dbReference type="PANTHER" id="PTHR43176">
    <property type="entry name" value="3-HYDROXYISOBUTYRYL-COA HYDROLASE-RELATED"/>
    <property type="match status" value="1"/>
</dbReference>
<evidence type="ECO:0000256" key="4">
    <source>
        <dbReference type="ARBA" id="ARBA00022801"/>
    </source>
</evidence>
<evidence type="ECO:0000256" key="7">
    <source>
        <dbReference type="SAM" id="MobiDB-lite"/>
    </source>
</evidence>
<evidence type="ECO:0000256" key="1">
    <source>
        <dbReference type="ARBA" id="ARBA00001709"/>
    </source>
</evidence>
<dbReference type="FunFam" id="3.90.226.10:FF:000026">
    <property type="entry name" value="3-hydroxyisobutyryl-CoA hydrolase, mitochondrial"/>
    <property type="match status" value="1"/>
</dbReference>
<evidence type="ECO:0000256" key="2">
    <source>
        <dbReference type="ARBA" id="ARBA00004173"/>
    </source>
</evidence>
<dbReference type="InterPro" id="IPR045004">
    <property type="entry name" value="ECH_dom"/>
</dbReference>
<accession>A0A0F2LZU0</accession>
<organism evidence="9 10">
    <name type="scientific">Sporothrix schenckii 1099-18</name>
    <dbReference type="NCBI Taxonomy" id="1397361"/>
    <lineage>
        <taxon>Eukaryota</taxon>
        <taxon>Fungi</taxon>
        <taxon>Dikarya</taxon>
        <taxon>Ascomycota</taxon>
        <taxon>Pezizomycotina</taxon>
        <taxon>Sordariomycetes</taxon>
        <taxon>Sordariomycetidae</taxon>
        <taxon>Ophiostomatales</taxon>
        <taxon>Ophiostomataceae</taxon>
        <taxon>Sporothrix</taxon>
    </lineage>
</organism>
<dbReference type="Proteomes" id="UP000033710">
    <property type="component" value="Unassembled WGS sequence"/>
</dbReference>
<dbReference type="PANTHER" id="PTHR43176:SF3">
    <property type="entry name" value="3-HYDROXYISOBUTYRYL-COA HYDROLASE, MITOCHONDRIAL"/>
    <property type="match status" value="1"/>
</dbReference>
<name>A0A0F2LZU0_SPOSC</name>
<gene>
    <name evidence="9" type="ORF">SPSK_04045</name>
</gene>
<keyword evidence="4 9" id="KW-0378">Hydrolase</keyword>
<evidence type="ECO:0000256" key="6">
    <source>
        <dbReference type="ARBA" id="ARBA00031181"/>
    </source>
</evidence>
<dbReference type="InterPro" id="IPR032259">
    <property type="entry name" value="HIBYL-CoA-H"/>
</dbReference>